<dbReference type="InterPro" id="IPR016169">
    <property type="entry name" value="FAD-bd_PCMH_sub2"/>
</dbReference>
<evidence type="ECO:0000256" key="2">
    <source>
        <dbReference type="ARBA" id="ARBA00008000"/>
    </source>
</evidence>
<dbReference type="GO" id="GO:0071949">
    <property type="term" value="F:FAD binding"/>
    <property type="evidence" value="ECO:0007669"/>
    <property type="project" value="InterPro"/>
</dbReference>
<dbReference type="FunFam" id="1.10.45.10:FF:000001">
    <property type="entry name" value="D-lactate dehydrogenase mitochondrial"/>
    <property type="match status" value="1"/>
</dbReference>
<sequence>MTIDSALALLEPRFGSRLSRAQAMREAHGRDESYHEPHLPDAVIWPETTAEVAEIARICSEHGCPIVPWGTGTSLEGHVIPLRGGVTLDFTRMDRVLAVHPEDMDAVVQPGVTRKRLNEELRDTGLFFPVDPGADASLGGMASTRASGTCAVRYGTMREAVMALEVVLADGRVIRTGSRARKSSAGYDLTRLFVGAEGTLGIITELTLRLHGVPEAISAATCGFPDMDAAVRTVIETIQMGVPVARIELLDELTVRGFNGYSGYDMPEQPTLFLEFHGTPASVAEQAEMLGEIAAGHGATGFAWTDKPEERTRLWEARHKVYYAQQSLRPGARGYVTDACVPISRLAEAILESRADIEASGLIAPLVGHVGDGNFHIVLLIDPADAAEQAEAERLAGRISERALRLGGTVTGEHGVGVGKMRYMSTEHGEAWQVMGTLKRTLDPQGILNPGKLVPGN</sequence>
<dbReference type="SUPFAM" id="SSF55103">
    <property type="entry name" value="FAD-linked oxidases, C-terminal domain"/>
    <property type="match status" value="1"/>
</dbReference>
<dbReference type="InterPro" id="IPR036318">
    <property type="entry name" value="FAD-bd_PCMH-like_sf"/>
</dbReference>
<dbReference type="EC" id="1.1.2.4" evidence="7"/>
<dbReference type="Pfam" id="PF02913">
    <property type="entry name" value="FAD-oxidase_C"/>
    <property type="match status" value="1"/>
</dbReference>
<dbReference type="InterPro" id="IPR004113">
    <property type="entry name" value="FAD-bd_oxidored_4_C"/>
</dbReference>
<dbReference type="Gene3D" id="1.10.45.10">
    <property type="entry name" value="Vanillyl-alcohol Oxidase, Chain A, domain 4"/>
    <property type="match status" value="1"/>
</dbReference>
<dbReference type="Gene3D" id="3.30.465.10">
    <property type="match status" value="1"/>
</dbReference>
<dbReference type="Pfam" id="PF01565">
    <property type="entry name" value="FAD_binding_4"/>
    <property type="match status" value="1"/>
</dbReference>
<feature type="domain" description="FAD-binding PCMH-type" evidence="8">
    <location>
        <begin position="36"/>
        <end position="213"/>
    </location>
</feature>
<comment type="similarity">
    <text evidence="2">Belongs to the FAD-binding oxidoreductase/transferase type 4 family.</text>
</comment>
<keyword evidence="4" id="KW-0274">FAD</keyword>
<evidence type="ECO:0000313" key="9">
    <source>
        <dbReference type="EMBL" id="MBK0399679.1"/>
    </source>
</evidence>
<evidence type="ECO:0000256" key="1">
    <source>
        <dbReference type="ARBA" id="ARBA00001974"/>
    </source>
</evidence>
<dbReference type="FunFam" id="3.30.70.2740:FF:000001">
    <property type="entry name" value="D-lactate dehydrogenase mitochondrial"/>
    <property type="match status" value="1"/>
</dbReference>
<dbReference type="PANTHER" id="PTHR11748:SF111">
    <property type="entry name" value="D-LACTATE DEHYDROGENASE, MITOCHONDRIAL-RELATED"/>
    <property type="match status" value="1"/>
</dbReference>
<evidence type="ECO:0000259" key="8">
    <source>
        <dbReference type="PROSITE" id="PS51387"/>
    </source>
</evidence>
<dbReference type="InterPro" id="IPR006094">
    <property type="entry name" value="Oxid_FAD_bind_N"/>
</dbReference>
<dbReference type="PROSITE" id="PS51387">
    <property type="entry name" value="FAD_PCMH"/>
    <property type="match status" value="1"/>
</dbReference>
<keyword evidence="3" id="KW-0285">Flavoprotein</keyword>
<name>A0A8J7M6Z0_9RHOB</name>
<dbReference type="InterPro" id="IPR016171">
    <property type="entry name" value="Vanillyl_alc_oxidase_C-sub2"/>
</dbReference>
<dbReference type="EMBL" id="JAEHHL010000006">
    <property type="protein sequence ID" value="MBK0399679.1"/>
    <property type="molecule type" value="Genomic_DNA"/>
</dbReference>
<evidence type="ECO:0000256" key="4">
    <source>
        <dbReference type="ARBA" id="ARBA00022827"/>
    </source>
</evidence>
<protein>
    <recommendedName>
        <fullName evidence="7">D-lactate dehydrogenase (cytochrome)</fullName>
        <ecNumber evidence="7">1.1.2.4</ecNumber>
    </recommendedName>
</protein>
<organism evidence="9 10">
    <name type="scientific">Thermohalobaculum xanthum</name>
    <dbReference type="NCBI Taxonomy" id="2753746"/>
    <lineage>
        <taxon>Bacteria</taxon>
        <taxon>Pseudomonadati</taxon>
        <taxon>Pseudomonadota</taxon>
        <taxon>Alphaproteobacteria</taxon>
        <taxon>Rhodobacterales</taxon>
        <taxon>Paracoccaceae</taxon>
        <taxon>Thermohalobaculum</taxon>
    </lineage>
</organism>
<dbReference type="InterPro" id="IPR016166">
    <property type="entry name" value="FAD-bd_PCMH"/>
</dbReference>
<reference evidence="9" key="1">
    <citation type="submission" date="2020-12" db="EMBL/GenBank/DDBJ databases">
        <title>Bacterial taxonomy.</title>
        <authorList>
            <person name="Pan X."/>
        </authorList>
    </citation>
    <scope>NUCLEOTIDE SEQUENCE</scope>
    <source>
        <strain evidence="9">M0105</strain>
    </source>
</reference>
<comment type="cofactor">
    <cofactor evidence="1">
        <name>FAD</name>
        <dbReference type="ChEBI" id="CHEBI:57692"/>
    </cofactor>
</comment>
<evidence type="ECO:0000256" key="3">
    <source>
        <dbReference type="ARBA" id="ARBA00022630"/>
    </source>
</evidence>
<dbReference type="GO" id="GO:1903457">
    <property type="term" value="P:lactate catabolic process"/>
    <property type="evidence" value="ECO:0007669"/>
    <property type="project" value="TreeGrafter"/>
</dbReference>
<evidence type="ECO:0000256" key="6">
    <source>
        <dbReference type="ARBA" id="ARBA00023002"/>
    </source>
</evidence>
<dbReference type="PANTHER" id="PTHR11748">
    <property type="entry name" value="D-LACTATE DEHYDROGENASE"/>
    <property type="match status" value="1"/>
</dbReference>
<dbReference type="RefSeq" id="WP_200609876.1">
    <property type="nucleotide sequence ID" value="NZ_JAEHHL010000006.1"/>
</dbReference>
<evidence type="ECO:0000256" key="7">
    <source>
        <dbReference type="ARBA" id="ARBA00038897"/>
    </source>
</evidence>
<dbReference type="FunFam" id="3.30.465.10:FF:000016">
    <property type="entry name" value="probable D-lactate dehydrogenase, mitochondrial"/>
    <property type="match status" value="1"/>
</dbReference>
<keyword evidence="10" id="KW-1185">Reference proteome</keyword>
<keyword evidence="6" id="KW-0560">Oxidoreductase</keyword>
<dbReference type="Gene3D" id="3.30.70.2740">
    <property type="match status" value="1"/>
</dbReference>
<evidence type="ECO:0000256" key="5">
    <source>
        <dbReference type="ARBA" id="ARBA00022946"/>
    </source>
</evidence>
<dbReference type="AlphaFoldDB" id="A0A8J7M6Z0"/>
<dbReference type="SUPFAM" id="SSF56176">
    <property type="entry name" value="FAD-binding/transporter-associated domain-like"/>
    <property type="match status" value="1"/>
</dbReference>
<keyword evidence="5" id="KW-0809">Transit peptide</keyword>
<dbReference type="GO" id="GO:0008720">
    <property type="term" value="F:D-lactate dehydrogenase (NAD+) activity"/>
    <property type="evidence" value="ECO:0007669"/>
    <property type="project" value="TreeGrafter"/>
</dbReference>
<proteinExistence type="inferred from homology"/>
<evidence type="ECO:0000313" key="10">
    <source>
        <dbReference type="Proteomes" id="UP000655420"/>
    </source>
</evidence>
<accession>A0A8J7M6Z0</accession>
<dbReference type="GO" id="GO:0004458">
    <property type="term" value="F:D-lactate dehydrogenase (cytochrome) activity"/>
    <property type="evidence" value="ECO:0007669"/>
    <property type="project" value="UniProtKB-EC"/>
</dbReference>
<comment type="caution">
    <text evidence="9">The sequence shown here is derived from an EMBL/GenBank/DDBJ whole genome shotgun (WGS) entry which is preliminary data.</text>
</comment>
<dbReference type="Proteomes" id="UP000655420">
    <property type="component" value="Unassembled WGS sequence"/>
</dbReference>
<dbReference type="InterPro" id="IPR016164">
    <property type="entry name" value="FAD-linked_Oxase-like_C"/>
</dbReference>
<gene>
    <name evidence="9" type="ORF">H0I76_10785</name>
</gene>